<dbReference type="HOGENOM" id="CLU_068229_0_0_7"/>
<dbReference type="InterPro" id="IPR027849">
    <property type="entry name" value="DUF4434"/>
</dbReference>
<proteinExistence type="predicted"/>
<feature type="chain" id="PRO_5003947275" description="DUF4434 domain-containing protein" evidence="1">
    <location>
        <begin position="27"/>
        <end position="330"/>
    </location>
</feature>
<dbReference type="eggNOG" id="ENOG502Z8FS">
    <property type="taxonomic scope" value="Bacteria"/>
</dbReference>
<dbReference type="STRING" id="1121451.DESAM_22756"/>
<dbReference type="OrthoDB" id="5461181at2"/>
<dbReference type="Pfam" id="PF14488">
    <property type="entry name" value="DUF4434"/>
    <property type="match status" value="1"/>
</dbReference>
<dbReference type="Proteomes" id="UP000010808">
    <property type="component" value="Chromosome"/>
</dbReference>
<evidence type="ECO:0000313" key="4">
    <source>
        <dbReference type="Proteomes" id="UP000010808"/>
    </source>
</evidence>
<accession>L0RE03</accession>
<dbReference type="EMBL" id="FO203522">
    <property type="protein sequence ID" value="CCO25023.1"/>
    <property type="molecule type" value="Genomic_DNA"/>
</dbReference>
<dbReference type="PATRIC" id="fig|1121451.3.peg.2967"/>
<dbReference type="RefSeq" id="WP_015337621.1">
    <property type="nucleotide sequence ID" value="NC_020055.1"/>
</dbReference>
<organism evidence="3 4">
    <name type="scientific">Maridesulfovibrio hydrothermalis AM13 = DSM 14728</name>
    <dbReference type="NCBI Taxonomy" id="1121451"/>
    <lineage>
        <taxon>Bacteria</taxon>
        <taxon>Pseudomonadati</taxon>
        <taxon>Thermodesulfobacteriota</taxon>
        <taxon>Desulfovibrionia</taxon>
        <taxon>Desulfovibrionales</taxon>
        <taxon>Desulfovibrionaceae</taxon>
        <taxon>Maridesulfovibrio</taxon>
    </lineage>
</organism>
<feature type="domain" description="DUF4434" evidence="2">
    <location>
        <begin position="30"/>
        <end position="312"/>
    </location>
</feature>
<dbReference type="AlphaFoldDB" id="L0RE03"/>
<reference evidence="3 4" key="1">
    <citation type="submission" date="2012-10" db="EMBL/GenBank/DDBJ databases">
        <authorList>
            <person name="Genoscope - CEA"/>
        </authorList>
    </citation>
    <scope>NUCLEOTIDE SEQUENCE [LARGE SCALE GENOMIC DNA]</scope>
    <source>
        <strain evidence="4">AM13 / DSM 14728</strain>
    </source>
</reference>
<evidence type="ECO:0000313" key="3">
    <source>
        <dbReference type="EMBL" id="CCO25023.1"/>
    </source>
</evidence>
<evidence type="ECO:0000259" key="2">
    <source>
        <dbReference type="Pfam" id="PF14488"/>
    </source>
</evidence>
<feature type="signal peptide" evidence="1">
    <location>
        <begin position="1"/>
        <end position="26"/>
    </location>
</feature>
<dbReference type="Gene3D" id="3.20.20.80">
    <property type="entry name" value="Glycosidases"/>
    <property type="match status" value="1"/>
</dbReference>
<sequence>MKYIFKKIFTIIISVVLLNPATPCFADNGVAGTFLQPTGLVKNWDEDTWETVFETYEQLGIKEVIVQWLVYSEFYLDRAGEGGKYDPSVIKKALYYAEKYNMKITLGCMFLDSYWERIKSQPDLIKVHLKRIRYGTSLAMQELAPLLNKSSAFAGWYIAQEIDDRTWLGESQKALLCSFISNIYDELNSFVAGKPISISAFSNGWASPETLGLFWKDVAQRSGLDRVLFQDGVGVEKLTIDEAVLYLQNIQNKLKDTTCIVQPVVEIFEKLDGPEFKAVPASAKRIKRQLAAELPYAPDGVILFSVAEYMSPLGGPEAEHLLRKMLDTDG</sequence>
<gene>
    <name evidence="3" type="ORF">DESAM_22756</name>
</gene>
<protein>
    <recommendedName>
        <fullName evidence="2">DUF4434 domain-containing protein</fullName>
    </recommendedName>
</protein>
<keyword evidence="4" id="KW-1185">Reference proteome</keyword>
<dbReference type="KEGG" id="dhy:DESAM_22756"/>
<evidence type="ECO:0000256" key="1">
    <source>
        <dbReference type="SAM" id="SignalP"/>
    </source>
</evidence>
<name>L0RE03_9BACT</name>
<keyword evidence="1" id="KW-0732">Signal</keyword>